<organism evidence="8 9">
    <name type="scientific">Escallonia herrerae</name>
    <dbReference type="NCBI Taxonomy" id="1293975"/>
    <lineage>
        <taxon>Eukaryota</taxon>
        <taxon>Viridiplantae</taxon>
        <taxon>Streptophyta</taxon>
        <taxon>Embryophyta</taxon>
        <taxon>Tracheophyta</taxon>
        <taxon>Spermatophyta</taxon>
        <taxon>Magnoliopsida</taxon>
        <taxon>eudicotyledons</taxon>
        <taxon>Gunneridae</taxon>
        <taxon>Pentapetalae</taxon>
        <taxon>asterids</taxon>
        <taxon>campanulids</taxon>
        <taxon>Escalloniales</taxon>
        <taxon>Escalloniaceae</taxon>
        <taxon>Escallonia</taxon>
    </lineage>
</organism>
<keyword evidence="4" id="KW-0539">Nucleus</keyword>
<dbReference type="GO" id="GO:0008420">
    <property type="term" value="F:RNA polymerase II CTD heptapeptide repeat phosphatase activity"/>
    <property type="evidence" value="ECO:0007669"/>
    <property type="project" value="InterPro"/>
</dbReference>
<dbReference type="Proteomes" id="UP001188597">
    <property type="component" value="Unassembled WGS sequence"/>
</dbReference>
<comment type="subcellular location">
    <subcellularLocation>
        <location evidence="1">Nucleus</location>
    </subcellularLocation>
</comment>
<dbReference type="GO" id="GO:0005634">
    <property type="term" value="C:nucleus"/>
    <property type="evidence" value="ECO:0007669"/>
    <property type="project" value="UniProtKB-SubCell"/>
</dbReference>
<dbReference type="EC" id="3.1.3.16" evidence="2"/>
<keyword evidence="9" id="KW-1185">Reference proteome</keyword>
<dbReference type="InterPro" id="IPR023214">
    <property type="entry name" value="HAD_sf"/>
</dbReference>
<dbReference type="PANTHER" id="PTHR23081:SF36">
    <property type="entry name" value="RNA POLYMERASE II SUBUNIT A C-TERMINAL DOMAIN PHOSPHATASE"/>
    <property type="match status" value="1"/>
</dbReference>
<evidence type="ECO:0000256" key="5">
    <source>
        <dbReference type="ARBA" id="ARBA00047761"/>
    </source>
</evidence>
<dbReference type="InterPro" id="IPR004274">
    <property type="entry name" value="FCP1_dom"/>
</dbReference>
<proteinExistence type="predicted"/>
<name>A0AA88WZ68_9ASTE</name>
<evidence type="ECO:0000259" key="7">
    <source>
        <dbReference type="Pfam" id="PF03031"/>
    </source>
</evidence>
<dbReference type="PANTHER" id="PTHR23081">
    <property type="entry name" value="RNA POLYMERASE II CTD PHOSPHATASE"/>
    <property type="match status" value="1"/>
</dbReference>
<evidence type="ECO:0000313" key="9">
    <source>
        <dbReference type="Proteomes" id="UP001188597"/>
    </source>
</evidence>
<protein>
    <recommendedName>
        <fullName evidence="2">protein-serine/threonine phosphatase</fullName>
        <ecNumber evidence="2">3.1.3.16</ecNumber>
    </recommendedName>
</protein>
<evidence type="ECO:0000256" key="2">
    <source>
        <dbReference type="ARBA" id="ARBA00013081"/>
    </source>
</evidence>
<evidence type="ECO:0000256" key="4">
    <source>
        <dbReference type="ARBA" id="ARBA00023242"/>
    </source>
</evidence>
<sequence>MILRKQQYHGRWVKWLYGKKYNVKMHEVLGNSDLGHIDDTETRIARMRDQYIEMLFLLKKLILVLDFELYIFTKACHPYALEIANLLDSEGVYFDPTRVFSREHCDQEALKHLDWVPGR</sequence>
<evidence type="ECO:0000256" key="6">
    <source>
        <dbReference type="ARBA" id="ARBA00048336"/>
    </source>
</evidence>
<reference evidence="8" key="1">
    <citation type="submission" date="2022-12" db="EMBL/GenBank/DDBJ databases">
        <title>Draft genome assemblies for two species of Escallonia (Escalloniales).</title>
        <authorList>
            <person name="Chanderbali A."/>
            <person name="Dervinis C."/>
            <person name="Anghel I."/>
            <person name="Soltis D."/>
            <person name="Soltis P."/>
            <person name="Zapata F."/>
        </authorList>
    </citation>
    <scope>NUCLEOTIDE SEQUENCE</scope>
    <source>
        <strain evidence="8">UCBG64.0493</strain>
        <tissue evidence="8">Leaf</tissue>
    </source>
</reference>
<dbReference type="InterPro" id="IPR039189">
    <property type="entry name" value="Fcp1"/>
</dbReference>
<comment type="catalytic activity">
    <reaction evidence="5">
        <text>O-phospho-L-seryl-[protein] + H2O = L-seryl-[protein] + phosphate</text>
        <dbReference type="Rhea" id="RHEA:20629"/>
        <dbReference type="Rhea" id="RHEA-COMP:9863"/>
        <dbReference type="Rhea" id="RHEA-COMP:11604"/>
        <dbReference type="ChEBI" id="CHEBI:15377"/>
        <dbReference type="ChEBI" id="CHEBI:29999"/>
        <dbReference type="ChEBI" id="CHEBI:43474"/>
        <dbReference type="ChEBI" id="CHEBI:83421"/>
        <dbReference type="EC" id="3.1.3.16"/>
    </reaction>
</comment>
<accession>A0AA88WZ68</accession>
<dbReference type="AlphaFoldDB" id="A0AA88WZ68"/>
<evidence type="ECO:0000256" key="3">
    <source>
        <dbReference type="ARBA" id="ARBA00022801"/>
    </source>
</evidence>
<dbReference type="Gene3D" id="3.40.50.1000">
    <property type="entry name" value="HAD superfamily/HAD-like"/>
    <property type="match status" value="1"/>
</dbReference>
<evidence type="ECO:0000256" key="1">
    <source>
        <dbReference type="ARBA" id="ARBA00004123"/>
    </source>
</evidence>
<keyword evidence="3" id="KW-0378">Hydrolase</keyword>
<comment type="catalytic activity">
    <reaction evidence="6">
        <text>O-phospho-L-threonyl-[protein] + H2O = L-threonyl-[protein] + phosphate</text>
        <dbReference type="Rhea" id="RHEA:47004"/>
        <dbReference type="Rhea" id="RHEA-COMP:11060"/>
        <dbReference type="Rhea" id="RHEA-COMP:11605"/>
        <dbReference type="ChEBI" id="CHEBI:15377"/>
        <dbReference type="ChEBI" id="CHEBI:30013"/>
        <dbReference type="ChEBI" id="CHEBI:43474"/>
        <dbReference type="ChEBI" id="CHEBI:61977"/>
        <dbReference type="EC" id="3.1.3.16"/>
    </reaction>
</comment>
<evidence type="ECO:0000313" key="8">
    <source>
        <dbReference type="EMBL" id="KAK3036577.1"/>
    </source>
</evidence>
<dbReference type="Pfam" id="PF03031">
    <property type="entry name" value="NIF"/>
    <property type="match status" value="1"/>
</dbReference>
<comment type="caution">
    <text evidence="8">The sequence shown here is derived from an EMBL/GenBank/DDBJ whole genome shotgun (WGS) entry which is preliminary data.</text>
</comment>
<feature type="domain" description="FCP1 homology" evidence="7">
    <location>
        <begin position="64"/>
        <end position="116"/>
    </location>
</feature>
<dbReference type="EMBL" id="JAVXUP010000144">
    <property type="protein sequence ID" value="KAK3036577.1"/>
    <property type="molecule type" value="Genomic_DNA"/>
</dbReference>
<gene>
    <name evidence="8" type="ORF">RJ639_031194</name>
</gene>